<evidence type="ECO:0000256" key="2">
    <source>
        <dbReference type="ARBA" id="ARBA00001946"/>
    </source>
</evidence>
<feature type="domain" description="Fumarylacetoacetase N-terminal" evidence="12">
    <location>
        <begin position="30"/>
        <end position="134"/>
    </location>
</feature>
<dbReference type="Gene3D" id="2.30.30.230">
    <property type="entry name" value="Fumarylacetoacetase, N-terminal domain"/>
    <property type="match status" value="1"/>
</dbReference>
<proteinExistence type="predicted"/>
<evidence type="ECO:0000259" key="11">
    <source>
        <dbReference type="Pfam" id="PF01557"/>
    </source>
</evidence>
<evidence type="ECO:0000256" key="6">
    <source>
        <dbReference type="ARBA" id="ARBA00022801"/>
    </source>
</evidence>
<keyword evidence="5" id="KW-0479">Metal-binding</keyword>
<evidence type="ECO:0000256" key="1">
    <source>
        <dbReference type="ARBA" id="ARBA00001913"/>
    </source>
</evidence>
<keyword evidence="14" id="KW-1185">Reference proteome</keyword>
<dbReference type="PANTHER" id="PTHR43069:SF2">
    <property type="entry name" value="FUMARYLACETOACETASE"/>
    <property type="match status" value="1"/>
</dbReference>
<dbReference type="NCBIfam" id="TIGR01266">
    <property type="entry name" value="fum_ac_acetase"/>
    <property type="match status" value="1"/>
</dbReference>
<keyword evidence="9" id="KW-0828">Tyrosine catabolism</keyword>
<dbReference type="Proteomes" id="UP000177515">
    <property type="component" value="Chromosome 2"/>
</dbReference>
<dbReference type="Gene3D" id="3.90.850.10">
    <property type="entry name" value="Fumarylacetoacetase-like, C-terminal domain"/>
    <property type="match status" value="1"/>
</dbReference>
<keyword evidence="8" id="KW-0460">Magnesium</keyword>
<dbReference type="EC" id="3.7.1.2" evidence="4"/>
<dbReference type="SUPFAM" id="SSF63433">
    <property type="entry name" value="Fumarylacetoacetate hydrolase, FAH, N-terminal domain"/>
    <property type="match status" value="1"/>
</dbReference>
<keyword evidence="7" id="KW-0106">Calcium</keyword>
<dbReference type="InterPro" id="IPR036462">
    <property type="entry name" value="Fumarylacetoacetase_N_sf"/>
</dbReference>
<evidence type="ECO:0000256" key="8">
    <source>
        <dbReference type="ARBA" id="ARBA00022842"/>
    </source>
</evidence>
<dbReference type="Pfam" id="PF01557">
    <property type="entry name" value="FAA_hydrolase"/>
    <property type="match status" value="1"/>
</dbReference>
<evidence type="ECO:0000256" key="3">
    <source>
        <dbReference type="ARBA" id="ARBA00004782"/>
    </source>
</evidence>
<sequence>MNMELNHTHDASRRSWLDEANASDTDFPLQNLPFCVFRRGNSAEAWRGGVGIGDRIVDLAALLQAGCLRDRAAEAAAAAAGATLNALLELGPAAWQALRHELFALLLAGSAREQAVQAVRAALVPQAQAEYAVPVRIGDYTDFYTSLDHAVNCSRQLGLEVSANFDWLPIAYHGRVSSIGVSGQQVFRPLGQTRARPGAAPVHEPCRRLDYELELGAVIGTGNARGTPIPLANAQQHLFGLCLLNDWSARDIQAWEMLPLGPFLAKNFATTVSPWLVTLEALLPYRTGWSRAPQRPQPLDYLRSEDNARAGAFDILLEVSIQSARQRARGGQPHALTRTSFRHQYWTLGQMIAHHTMGGCNLQPGDLLGSGTISGPTAGEAGALIELTVSGTQPVEIGDGERRGFLEDGDTVVLRGWCERPGFARIGFGTCHGTVAAPPAA</sequence>
<evidence type="ECO:0000256" key="4">
    <source>
        <dbReference type="ARBA" id="ARBA00012094"/>
    </source>
</evidence>
<dbReference type="InterPro" id="IPR036663">
    <property type="entry name" value="Fumarylacetoacetase_C_sf"/>
</dbReference>
<evidence type="ECO:0000256" key="7">
    <source>
        <dbReference type="ARBA" id="ARBA00022837"/>
    </source>
</evidence>
<reference evidence="13 14" key="1">
    <citation type="submission" date="2016-10" db="EMBL/GenBank/DDBJ databases">
        <title>Complete genome sequences of three Cupriavidus strains isolated from various Malaysian environments.</title>
        <authorList>
            <person name="Abdullah A.A.-A."/>
            <person name="Shafie N.A.H."/>
            <person name="Lau N.S."/>
        </authorList>
    </citation>
    <scope>NUCLEOTIDE SEQUENCE [LARGE SCALE GENOMIC DNA]</scope>
    <source>
        <strain evidence="13 14">USMAA1020</strain>
    </source>
</reference>
<accession>A0ABM6FBA1</accession>
<evidence type="ECO:0000256" key="5">
    <source>
        <dbReference type="ARBA" id="ARBA00022723"/>
    </source>
</evidence>
<gene>
    <name evidence="13" type="ORF">BKK80_24430</name>
</gene>
<dbReference type="InterPro" id="IPR005959">
    <property type="entry name" value="Fumarylacetoacetase"/>
</dbReference>
<feature type="domain" description="Fumarylacetoacetase-like C-terminal" evidence="11">
    <location>
        <begin position="142"/>
        <end position="435"/>
    </location>
</feature>
<comment type="pathway">
    <text evidence="3">Amino-acid degradation; L-phenylalanine degradation; acetoacetate and fumarate from L-phenylalanine: step 6/6.</text>
</comment>
<dbReference type="InterPro" id="IPR015377">
    <property type="entry name" value="Fumarylacetoacetase_N"/>
</dbReference>
<protein>
    <recommendedName>
        <fullName evidence="4">fumarylacetoacetase</fullName>
        <ecNumber evidence="4">3.7.1.2</ecNumber>
    </recommendedName>
</protein>
<evidence type="ECO:0000256" key="9">
    <source>
        <dbReference type="ARBA" id="ARBA00022878"/>
    </source>
</evidence>
<keyword evidence="10" id="KW-0585">Phenylalanine catabolism</keyword>
<evidence type="ECO:0000259" key="12">
    <source>
        <dbReference type="Pfam" id="PF09298"/>
    </source>
</evidence>
<dbReference type="SUPFAM" id="SSF56529">
    <property type="entry name" value="FAH"/>
    <property type="match status" value="1"/>
</dbReference>
<comment type="cofactor">
    <cofactor evidence="1">
        <name>Ca(2+)</name>
        <dbReference type="ChEBI" id="CHEBI:29108"/>
    </cofactor>
</comment>
<keyword evidence="6" id="KW-0378">Hydrolase</keyword>
<comment type="cofactor">
    <cofactor evidence="2">
        <name>Mg(2+)</name>
        <dbReference type="ChEBI" id="CHEBI:18420"/>
    </cofactor>
</comment>
<evidence type="ECO:0000313" key="14">
    <source>
        <dbReference type="Proteomes" id="UP000177515"/>
    </source>
</evidence>
<dbReference type="PANTHER" id="PTHR43069">
    <property type="entry name" value="FUMARYLACETOACETASE"/>
    <property type="match status" value="1"/>
</dbReference>
<name>A0ABM6FBA1_9BURK</name>
<organism evidence="13 14">
    <name type="scientific">Cupriavidus malaysiensis</name>
    <dbReference type="NCBI Taxonomy" id="367825"/>
    <lineage>
        <taxon>Bacteria</taxon>
        <taxon>Pseudomonadati</taxon>
        <taxon>Pseudomonadota</taxon>
        <taxon>Betaproteobacteria</taxon>
        <taxon>Burkholderiales</taxon>
        <taxon>Burkholderiaceae</taxon>
        <taxon>Cupriavidus</taxon>
    </lineage>
</organism>
<dbReference type="Pfam" id="PF09298">
    <property type="entry name" value="FAA_hydrolase_N"/>
    <property type="match status" value="1"/>
</dbReference>
<evidence type="ECO:0000313" key="13">
    <source>
        <dbReference type="EMBL" id="AOZ09008.1"/>
    </source>
</evidence>
<dbReference type="EMBL" id="CP017755">
    <property type="protein sequence ID" value="AOZ09008.1"/>
    <property type="molecule type" value="Genomic_DNA"/>
</dbReference>
<dbReference type="InterPro" id="IPR011234">
    <property type="entry name" value="Fumarylacetoacetase-like_C"/>
</dbReference>
<evidence type="ECO:0000256" key="10">
    <source>
        <dbReference type="ARBA" id="ARBA00023232"/>
    </source>
</evidence>